<dbReference type="InterPro" id="IPR001173">
    <property type="entry name" value="Glyco_trans_2-like"/>
</dbReference>
<gene>
    <name evidence="2" type="ORF">MHA02_31300</name>
</gene>
<dbReference type="PANTHER" id="PTHR43179">
    <property type="entry name" value="RHAMNOSYLTRANSFERASE WBBL"/>
    <property type="match status" value="1"/>
</dbReference>
<dbReference type="RefSeq" id="WP_170249301.1">
    <property type="nucleotide sequence ID" value="NZ_BJZT01000035.1"/>
</dbReference>
<keyword evidence="3" id="KW-1185">Reference proteome</keyword>
<name>A0A512ISS7_9HYPH</name>
<dbReference type="Gene3D" id="3.90.550.10">
    <property type="entry name" value="Spore Coat Polysaccharide Biosynthesis Protein SpsA, Chain A"/>
    <property type="match status" value="1"/>
</dbReference>
<feature type="domain" description="Glycosyltransferase 2-like" evidence="1">
    <location>
        <begin position="445"/>
        <end position="570"/>
    </location>
</feature>
<dbReference type="SUPFAM" id="SSF53756">
    <property type="entry name" value="UDP-Glycosyltransferase/glycogen phosphorylase"/>
    <property type="match status" value="1"/>
</dbReference>
<evidence type="ECO:0000259" key="1">
    <source>
        <dbReference type="Pfam" id="PF00535"/>
    </source>
</evidence>
<evidence type="ECO:0000313" key="2">
    <source>
        <dbReference type="EMBL" id="GEP00743.1"/>
    </source>
</evidence>
<organism evidence="2 3">
    <name type="scientific">Methylobacterium haplocladii</name>
    <dbReference type="NCBI Taxonomy" id="1176176"/>
    <lineage>
        <taxon>Bacteria</taxon>
        <taxon>Pseudomonadati</taxon>
        <taxon>Pseudomonadota</taxon>
        <taxon>Alphaproteobacteria</taxon>
        <taxon>Hyphomicrobiales</taxon>
        <taxon>Methylobacteriaceae</taxon>
        <taxon>Methylobacterium</taxon>
    </lineage>
</organism>
<dbReference type="Pfam" id="PF13692">
    <property type="entry name" value="Glyco_trans_1_4"/>
    <property type="match status" value="1"/>
</dbReference>
<comment type="caution">
    <text evidence="2">The sequence shown here is derived from an EMBL/GenBank/DDBJ whole genome shotgun (WGS) entry which is preliminary data.</text>
</comment>
<dbReference type="Proteomes" id="UP000321258">
    <property type="component" value="Unassembled WGS sequence"/>
</dbReference>
<proteinExistence type="predicted"/>
<dbReference type="Pfam" id="PF00535">
    <property type="entry name" value="Glycos_transf_2"/>
    <property type="match status" value="1"/>
</dbReference>
<dbReference type="InterPro" id="IPR029044">
    <property type="entry name" value="Nucleotide-diphossugar_trans"/>
</dbReference>
<dbReference type="Gene3D" id="3.40.50.2000">
    <property type="entry name" value="Glycogen Phosphorylase B"/>
    <property type="match status" value="1"/>
</dbReference>
<sequence length="1078" mass="118012">MRLRRIVRRLTWHRKLDPALIATVRKSGLFNARWYLRRYPDVRAYPAGPLAHFCQHGVHEGKDPGPLFSNDAYATRAPGVAASGEPPFLHAMRRQEPDNAYLWTPSTEEALRPVILASGLFDPEFYFAQNPDVARTTSKPFDHYIRYGRVENRAPGPCFDPEYYAELYPEYRVLFPTPIEHFVLYGRARGYVGSGAPLYQRWIALHDALTPEDEAAIRDEAERDPLPPVQVLCVLDAAAVADLPRILDALRDQIGASRQATLVPAIGLPAAVWRACEGSISSQPQVRCAASLDRALGEFADGVTVLLCAGDVVLRPHAVHAFARWLRAHGGTAAYADHDRLTGTDRTAPDFTPTMSPDYLRRVAYAGPAVAFRSDAVTRDALVAAFAETHASPALPSAFLRRLDPAAVTRVPFVLSHRLTAAPTPRFDAVEAVAAGPGETLASVSIVIPTRDRIELLRPCIESILAQTDYPADSREIIVVDNGSEQQETAAYFRDIAARGVIIVPAPGPFNFSAINNAGVARSNADILVFLNNDTTVNRADWLKKLVAQARRPEIGAVGATLLYPDDTVQHAGVVLGVHGVGIHRHAGVPYDAVETADVTREFSAVTGACLAMRRALFFNLGGFDPSLEVNFNDTKLCVQAVEAGYRNLNIAEPLLYHHESKSRGYNDSGAKLNRLYREAATLIAQVPAIFRDDPAYSPNLSLTRLNDPAFPPRIVRPWRRSREAKRVLMLSLVHGQGFGVPVVLAQQAAALRARGFEVIVGGPVSDRDTQYPGCRRIALADARAAANFAVSEGVDCVVAHTQPFFSVARLLGPYPLSYAMDYGEPNPDLFPDRVGREAVNREKRLSAAFAQRVFTISRTIYGEQFRHDAIVARIGSTQLATWNADWAGRRDALRERYGLDGKFLVLNVCRFQASERHYKGIDRYVEIAQEFGLLHPALKTSCIFALAGRGDPADVALMQTEGLRVFSNVSDAEMAELYAAADAYANFSRWEGYNLGIGQALAMGLPVVASGIEAHREFPIVTSNSTIEVCAELARQHAAWAEGPVERAAVLEPWQPSLDLFCDTLAADCAAAPGPWG</sequence>
<accession>A0A512ISS7</accession>
<dbReference type="SUPFAM" id="SSF53448">
    <property type="entry name" value="Nucleotide-diphospho-sugar transferases"/>
    <property type="match status" value="1"/>
</dbReference>
<protein>
    <recommendedName>
        <fullName evidence="1">Glycosyltransferase 2-like domain-containing protein</fullName>
    </recommendedName>
</protein>
<evidence type="ECO:0000313" key="3">
    <source>
        <dbReference type="Proteomes" id="UP000321258"/>
    </source>
</evidence>
<dbReference type="EMBL" id="BJZT01000035">
    <property type="protein sequence ID" value="GEP00743.1"/>
    <property type="molecule type" value="Genomic_DNA"/>
</dbReference>
<dbReference type="CDD" id="cd04186">
    <property type="entry name" value="GT_2_like_c"/>
    <property type="match status" value="1"/>
</dbReference>
<dbReference type="PANTHER" id="PTHR43179:SF7">
    <property type="entry name" value="RHAMNOSYLTRANSFERASE WBBL"/>
    <property type="match status" value="1"/>
</dbReference>
<reference evidence="2 3" key="1">
    <citation type="submission" date="2019-07" db="EMBL/GenBank/DDBJ databases">
        <title>Whole genome shotgun sequence of Methylobacterium haplocladii NBRC 107714.</title>
        <authorList>
            <person name="Hosoyama A."/>
            <person name="Uohara A."/>
            <person name="Ohji S."/>
            <person name="Ichikawa N."/>
        </authorList>
    </citation>
    <scope>NUCLEOTIDE SEQUENCE [LARGE SCALE GENOMIC DNA]</scope>
    <source>
        <strain evidence="2 3">NBRC 107714</strain>
    </source>
</reference>
<dbReference type="AlphaFoldDB" id="A0A512ISS7"/>